<dbReference type="PROSITE" id="PS51257">
    <property type="entry name" value="PROKAR_LIPOPROTEIN"/>
    <property type="match status" value="1"/>
</dbReference>
<dbReference type="EMBL" id="QRCM01000001">
    <property type="protein sequence ID" value="TXG90443.1"/>
    <property type="molecule type" value="Genomic_DNA"/>
</dbReference>
<dbReference type="Pfam" id="PF00127">
    <property type="entry name" value="Copper-bind"/>
    <property type="match status" value="1"/>
</dbReference>
<feature type="binding site" evidence="7">
    <location>
        <position position="76"/>
    </location>
    <ligand>
        <name>Cu cation</name>
        <dbReference type="ChEBI" id="CHEBI:23378"/>
    </ligand>
</feature>
<evidence type="ECO:0000256" key="2">
    <source>
        <dbReference type="ARBA" id="ARBA00022448"/>
    </source>
</evidence>
<evidence type="ECO:0000313" key="11">
    <source>
        <dbReference type="Proteomes" id="UP000471120"/>
    </source>
</evidence>
<dbReference type="GO" id="GO:0005507">
    <property type="term" value="F:copper ion binding"/>
    <property type="evidence" value="ECO:0007669"/>
    <property type="project" value="InterPro"/>
</dbReference>
<dbReference type="GO" id="GO:0042597">
    <property type="term" value="C:periplasmic space"/>
    <property type="evidence" value="ECO:0007669"/>
    <property type="project" value="UniProtKB-SubCell"/>
</dbReference>
<comment type="cofactor">
    <cofactor evidence="7">
        <name>Cu cation</name>
        <dbReference type="ChEBI" id="CHEBI:23378"/>
    </cofactor>
    <text evidence="7">Binds 1 copper ion per subunit.</text>
</comment>
<feature type="binding site" evidence="7">
    <location>
        <position position="115"/>
    </location>
    <ligand>
        <name>Cu cation</name>
        <dbReference type="ChEBI" id="CHEBI:23378"/>
    </ligand>
</feature>
<comment type="caution">
    <text evidence="10">The sequence shown here is derived from an EMBL/GenBank/DDBJ whole genome shotgun (WGS) entry which is preliminary data.</text>
</comment>
<dbReference type="GO" id="GO:0009055">
    <property type="term" value="F:electron transfer activity"/>
    <property type="evidence" value="ECO:0007669"/>
    <property type="project" value="InterPro"/>
</dbReference>
<dbReference type="PRINTS" id="PR00155">
    <property type="entry name" value="AMICYANIN"/>
</dbReference>
<evidence type="ECO:0000256" key="5">
    <source>
        <dbReference type="ARBA" id="ARBA00022982"/>
    </source>
</evidence>
<dbReference type="PANTHER" id="PTHR36507:SF1">
    <property type="entry name" value="BLL1555 PROTEIN"/>
    <property type="match status" value="1"/>
</dbReference>
<feature type="chain" id="PRO_5039144328" evidence="8">
    <location>
        <begin position="26"/>
        <end position="125"/>
    </location>
</feature>
<evidence type="ECO:0000259" key="9">
    <source>
        <dbReference type="Pfam" id="PF00127"/>
    </source>
</evidence>
<evidence type="ECO:0000313" key="10">
    <source>
        <dbReference type="EMBL" id="TXG90443.1"/>
    </source>
</evidence>
<accession>A0A6P2CD32</accession>
<evidence type="ECO:0000256" key="7">
    <source>
        <dbReference type="PIRSR" id="PIRSR602386-1"/>
    </source>
</evidence>
<evidence type="ECO:0000256" key="3">
    <source>
        <dbReference type="ARBA" id="ARBA00022723"/>
    </source>
</evidence>
<dbReference type="InterPro" id="IPR052721">
    <property type="entry name" value="ET_Amicyanin"/>
</dbReference>
<protein>
    <submittedName>
        <fullName evidence="10">Copper-binding protein</fullName>
    </submittedName>
</protein>
<dbReference type="RefSeq" id="WP_040772178.1">
    <property type="nucleotide sequence ID" value="NZ_QRCM01000001.1"/>
</dbReference>
<keyword evidence="5" id="KW-0249">Electron transport</keyword>
<keyword evidence="3 7" id="KW-0479">Metal-binding</keyword>
<reference evidence="10 11" key="1">
    <citation type="submission" date="2018-07" db="EMBL/GenBank/DDBJ databases">
        <title>Genome sequence of Rhodococcus rhodnii ATCC 35071 from Rhodnius prolixus.</title>
        <authorList>
            <person name="Patel V."/>
            <person name="Vogel K.J."/>
        </authorList>
    </citation>
    <scope>NUCLEOTIDE SEQUENCE [LARGE SCALE GENOMIC DNA]</scope>
    <source>
        <strain evidence="10 11">ATCC 35071</strain>
    </source>
</reference>
<sequence length="125" mass="12926">MTRFALGTRRGGALAAVLLVAGALAGCGGGGDDSAASGQPDPLEVIVRDMAYTPQTITVSVGDTVTWTFDDRGTPHDVVGLGDAADVLNSPLQPTGTYEVTFTEPGTYDYHCTIHPEMTGTVIVQ</sequence>
<dbReference type="PANTHER" id="PTHR36507">
    <property type="entry name" value="BLL1555 PROTEIN"/>
    <property type="match status" value="1"/>
</dbReference>
<dbReference type="InterPro" id="IPR002386">
    <property type="entry name" value="Amicyanin/Pseudoazurin"/>
</dbReference>
<keyword evidence="4" id="KW-0574">Periplasm</keyword>
<feature type="domain" description="Blue (type 1) copper" evidence="9">
    <location>
        <begin position="48"/>
        <end position="125"/>
    </location>
</feature>
<evidence type="ECO:0000256" key="6">
    <source>
        <dbReference type="ARBA" id="ARBA00023008"/>
    </source>
</evidence>
<feature type="binding site" evidence="7">
    <location>
        <position position="112"/>
    </location>
    <ligand>
        <name>Cu cation</name>
        <dbReference type="ChEBI" id="CHEBI:23378"/>
    </ligand>
</feature>
<dbReference type="InterPro" id="IPR000923">
    <property type="entry name" value="BlueCu_1"/>
</dbReference>
<keyword evidence="2" id="KW-0813">Transport</keyword>
<proteinExistence type="predicted"/>
<evidence type="ECO:0000256" key="4">
    <source>
        <dbReference type="ARBA" id="ARBA00022764"/>
    </source>
</evidence>
<comment type="subcellular location">
    <subcellularLocation>
        <location evidence="1">Periplasm</location>
    </subcellularLocation>
</comment>
<name>A0A6P2CD32_9NOCA</name>
<dbReference type="Proteomes" id="UP000471120">
    <property type="component" value="Unassembled WGS sequence"/>
</dbReference>
<organism evidence="10 11">
    <name type="scientific">Rhodococcus rhodnii</name>
    <dbReference type="NCBI Taxonomy" id="38312"/>
    <lineage>
        <taxon>Bacteria</taxon>
        <taxon>Bacillati</taxon>
        <taxon>Actinomycetota</taxon>
        <taxon>Actinomycetes</taxon>
        <taxon>Mycobacteriales</taxon>
        <taxon>Nocardiaceae</taxon>
        <taxon>Rhodococcus</taxon>
    </lineage>
</organism>
<dbReference type="SUPFAM" id="SSF49503">
    <property type="entry name" value="Cupredoxins"/>
    <property type="match status" value="1"/>
</dbReference>
<dbReference type="InterPro" id="IPR008972">
    <property type="entry name" value="Cupredoxin"/>
</dbReference>
<dbReference type="Gene3D" id="2.60.40.420">
    <property type="entry name" value="Cupredoxins - blue copper proteins"/>
    <property type="match status" value="1"/>
</dbReference>
<gene>
    <name evidence="10" type="ORF">DW322_09670</name>
</gene>
<feature type="signal peptide" evidence="8">
    <location>
        <begin position="1"/>
        <end position="25"/>
    </location>
</feature>
<dbReference type="AlphaFoldDB" id="A0A6P2CD32"/>
<evidence type="ECO:0000256" key="8">
    <source>
        <dbReference type="SAM" id="SignalP"/>
    </source>
</evidence>
<keyword evidence="8" id="KW-0732">Signal</keyword>
<keyword evidence="6 7" id="KW-0186">Copper</keyword>
<evidence type="ECO:0000256" key="1">
    <source>
        <dbReference type="ARBA" id="ARBA00004418"/>
    </source>
</evidence>